<dbReference type="Pfam" id="PF09537">
    <property type="entry name" value="DUF2383"/>
    <property type="match status" value="1"/>
</dbReference>
<evidence type="ECO:0000313" key="3">
    <source>
        <dbReference type="Proteomes" id="UP000182719"/>
    </source>
</evidence>
<reference evidence="3" key="1">
    <citation type="submission" date="2016-10" db="EMBL/GenBank/DDBJ databases">
        <authorList>
            <person name="Varghese N."/>
            <person name="Submissions S."/>
        </authorList>
    </citation>
    <scope>NUCLEOTIDE SEQUENCE [LARGE SCALE GENOMIC DNA]</scope>
    <source>
        <strain evidence="3">DSM 17044</strain>
    </source>
</reference>
<gene>
    <name evidence="2" type="ORF">SAMN05444354_112134</name>
</gene>
<evidence type="ECO:0000259" key="1">
    <source>
        <dbReference type="Pfam" id="PF09537"/>
    </source>
</evidence>
<dbReference type="EMBL" id="FOAP01000012">
    <property type="protein sequence ID" value="SEM15945.1"/>
    <property type="molecule type" value="Genomic_DNA"/>
</dbReference>
<proteinExistence type="predicted"/>
<dbReference type="Gene3D" id="1.20.1260.10">
    <property type="match status" value="1"/>
</dbReference>
<organism evidence="2 3">
    <name type="scientific">Stigmatella aurantiaca</name>
    <dbReference type="NCBI Taxonomy" id="41"/>
    <lineage>
        <taxon>Bacteria</taxon>
        <taxon>Pseudomonadati</taxon>
        <taxon>Myxococcota</taxon>
        <taxon>Myxococcia</taxon>
        <taxon>Myxococcales</taxon>
        <taxon>Cystobacterineae</taxon>
        <taxon>Archangiaceae</taxon>
        <taxon>Stigmatella</taxon>
    </lineage>
</organism>
<feature type="domain" description="DUF2383" evidence="1">
    <location>
        <begin position="6"/>
        <end position="107"/>
    </location>
</feature>
<dbReference type="InterPro" id="IPR012347">
    <property type="entry name" value="Ferritin-like"/>
</dbReference>
<dbReference type="CDD" id="cd00657">
    <property type="entry name" value="Ferritin_like"/>
    <property type="match status" value="1"/>
</dbReference>
<name>A0A1H7W4H1_STIAU</name>
<dbReference type="InterPro" id="IPR019052">
    <property type="entry name" value="DUF2383"/>
</dbReference>
<keyword evidence="3" id="KW-1185">Reference proteome</keyword>
<accession>A0A1H7W4H1</accession>
<dbReference type="InterPro" id="IPR009078">
    <property type="entry name" value="Ferritin-like_SF"/>
</dbReference>
<dbReference type="SUPFAM" id="SSF47240">
    <property type="entry name" value="Ferritin-like"/>
    <property type="match status" value="1"/>
</dbReference>
<evidence type="ECO:0000313" key="2">
    <source>
        <dbReference type="EMBL" id="SEM15945.1"/>
    </source>
</evidence>
<sequence length="145" mass="15889">MANTDIDALNSFLRGELSAVETYRQASKHIKSDLARTELDACRQDHEARVAAIKERIQSLGGQPADSSGLWGTFAKAVQGGADLLGEKAAIDALEQGEDHGLADYNRDMDKLHGAARTFARQQLLPAQKHTHARISRLKHNPNLH</sequence>
<dbReference type="Proteomes" id="UP000182719">
    <property type="component" value="Unassembled WGS sequence"/>
</dbReference>
<dbReference type="OrthoDB" id="193413at2"/>
<protein>
    <recommendedName>
        <fullName evidence="1">DUF2383 domain-containing protein</fullName>
    </recommendedName>
</protein>
<dbReference type="AlphaFoldDB" id="A0A1H7W4H1"/>